<accession>A0A8J2WRG6</accession>
<comment type="caution">
    <text evidence="1">The sequence shown here is derived from an EMBL/GenBank/DDBJ whole genome shotgun (WGS) entry which is preliminary data.</text>
</comment>
<keyword evidence="2" id="KW-1185">Reference proteome</keyword>
<reference evidence="1" key="1">
    <citation type="submission" date="2021-11" db="EMBL/GenBank/DDBJ databases">
        <authorList>
            <consortium name="Genoscope - CEA"/>
            <person name="William W."/>
        </authorList>
    </citation>
    <scope>NUCLEOTIDE SEQUENCE</scope>
</reference>
<proteinExistence type="predicted"/>
<gene>
    <name evidence="1" type="ORF">PECAL_5P22910</name>
</gene>
<protein>
    <submittedName>
        <fullName evidence="1">Uncharacterized protein</fullName>
    </submittedName>
</protein>
<name>A0A8J2WRG6_9STRA</name>
<sequence>MSGTAGYGYGICGHKNTYCCGVMNGNYVEDQYGRDLAKMETRGEAFVPQSTSQESYIDPKDMVDRAGDADKFQSNPLDDQRGGLSAELLFSHDGDLPAREKAKLKPGPLKIGGTLPHPCTQMREHAKRVNRQAYDLKHPTTEAVQSQKHALKPAFRIRVEDAEPLPVFNRRKLMC</sequence>
<dbReference type="EMBL" id="CAKKNE010000005">
    <property type="protein sequence ID" value="CAH0377772.1"/>
    <property type="molecule type" value="Genomic_DNA"/>
</dbReference>
<organism evidence="1 2">
    <name type="scientific">Pelagomonas calceolata</name>
    <dbReference type="NCBI Taxonomy" id="35677"/>
    <lineage>
        <taxon>Eukaryota</taxon>
        <taxon>Sar</taxon>
        <taxon>Stramenopiles</taxon>
        <taxon>Ochrophyta</taxon>
        <taxon>Pelagophyceae</taxon>
        <taxon>Pelagomonadales</taxon>
        <taxon>Pelagomonadaceae</taxon>
        <taxon>Pelagomonas</taxon>
    </lineage>
</organism>
<evidence type="ECO:0000313" key="2">
    <source>
        <dbReference type="Proteomes" id="UP000789595"/>
    </source>
</evidence>
<dbReference type="Proteomes" id="UP000789595">
    <property type="component" value="Unassembled WGS sequence"/>
</dbReference>
<dbReference type="OrthoDB" id="186965at2759"/>
<dbReference type="AlphaFoldDB" id="A0A8J2WRG6"/>
<evidence type="ECO:0000313" key="1">
    <source>
        <dbReference type="EMBL" id="CAH0377772.1"/>
    </source>
</evidence>